<dbReference type="InterPro" id="IPR000524">
    <property type="entry name" value="Tscrpt_reg_HTH_GntR"/>
</dbReference>
<sequence>MRTDIKPVRANRALLRHAVTEQIKTYIIENRLKPGDSLPTEAELCEALNASRSSLREAIKTLAALDIVEVRHGFGMFVGRLSLSSLVESLTFRGLLSPEDDFQVLLDLIEVRQLFEQGMAGRIIERFDEGQLAELDRLVDQLDAGGAGESLVDTDRAFHDLLMQPLGNQLITQLNGAFWDVYTIVAPYLGIANREENADTVSAHRAMVEAVRRRDAASFAAAVVAHYAPVRQRIAAATRTAAEHPQH</sequence>
<dbReference type="SMART" id="SM00345">
    <property type="entry name" value="HTH_GNTR"/>
    <property type="match status" value="1"/>
</dbReference>
<keyword evidence="3" id="KW-0804">Transcription</keyword>
<dbReference type="Gene3D" id="1.10.10.10">
    <property type="entry name" value="Winged helix-like DNA-binding domain superfamily/Winged helix DNA-binding domain"/>
    <property type="match status" value="1"/>
</dbReference>
<proteinExistence type="predicted"/>
<dbReference type="PROSITE" id="PS50949">
    <property type="entry name" value="HTH_GNTR"/>
    <property type="match status" value="1"/>
</dbReference>
<keyword evidence="6" id="KW-1185">Reference proteome</keyword>
<keyword evidence="2" id="KW-0238">DNA-binding</keyword>
<evidence type="ECO:0000259" key="4">
    <source>
        <dbReference type="PROSITE" id="PS50949"/>
    </source>
</evidence>
<dbReference type="SUPFAM" id="SSF48008">
    <property type="entry name" value="GntR ligand-binding domain-like"/>
    <property type="match status" value="1"/>
</dbReference>
<evidence type="ECO:0000313" key="6">
    <source>
        <dbReference type="Proteomes" id="UP001501470"/>
    </source>
</evidence>
<feature type="domain" description="HTH gntR-type" evidence="4">
    <location>
        <begin position="13"/>
        <end position="81"/>
    </location>
</feature>
<dbReference type="SUPFAM" id="SSF46785">
    <property type="entry name" value="Winged helix' DNA-binding domain"/>
    <property type="match status" value="1"/>
</dbReference>
<accession>A0ABN1ZP59</accession>
<organism evidence="5 6">
    <name type="scientific">Dactylosporangium maewongense</name>
    <dbReference type="NCBI Taxonomy" id="634393"/>
    <lineage>
        <taxon>Bacteria</taxon>
        <taxon>Bacillati</taxon>
        <taxon>Actinomycetota</taxon>
        <taxon>Actinomycetes</taxon>
        <taxon>Micromonosporales</taxon>
        <taxon>Micromonosporaceae</taxon>
        <taxon>Dactylosporangium</taxon>
    </lineage>
</organism>
<dbReference type="SMART" id="SM00895">
    <property type="entry name" value="FCD"/>
    <property type="match status" value="1"/>
</dbReference>
<dbReference type="InterPro" id="IPR008920">
    <property type="entry name" value="TF_FadR/GntR_C"/>
</dbReference>
<evidence type="ECO:0000256" key="2">
    <source>
        <dbReference type="ARBA" id="ARBA00023125"/>
    </source>
</evidence>
<evidence type="ECO:0000256" key="1">
    <source>
        <dbReference type="ARBA" id="ARBA00023015"/>
    </source>
</evidence>
<dbReference type="EMBL" id="BAAAQD010000001">
    <property type="protein sequence ID" value="GAA1501718.1"/>
    <property type="molecule type" value="Genomic_DNA"/>
</dbReference>
<dbReference type="InterPro" id="IPR036390">
    <property type="entry name" value="WH_DNA-bd_sf"/>
</dbReference>
<gene>
    <name evidence="5" type="ORF">GCM10009827_011980</name>
</gene>
<comment type="caution">
    <text evidence="5">The sequence shown here is derived from an EMBL/GenBank/DDBJ whole genome shotgun (WGS) entry which is preliminary data.</text>
</comment>
<evidence type="ECO:0000256" key="3">
    <source>
        <dbReference type="ARBA" id="ARBA00023163"/>
    </source>
</evidence>
<dbReference type="PRINTS" id="PR00035">
    <property type="entry name" value="HTHGNTR"/>
</dbReference>
<dbReference type="InterPro" id="IPR036388">
    <property type="entry name" value="WH-like_DNA-bd_sf"/>
</dbReference>
<keyword evidence="1" id="KW-0805">Transcription regulation</keyword>
<reference evidence="5 6" key="1">
    <citation type="journal article" date="2019" name="Int. J. Syst. Evol. Microbiol.">
        <title>The Global Catalogue of Microorganisms (GCM) 10K type strain sequencing project: providing services to taxonomists for standard genome sequencing and annotation.</title>
        <authorList>
            <consortium name="The Broad Institute Genomics Platform"/>
            <consortium name="The Broad Institute Genome Sequencing Center for Infectious Disease"/>
            <person name="Wu L."/>
            <person name="Ma J."/>
        </authorList>
    </citation>
    <scope>NUCLEOTIDE SEQUENCE [LARGE SCALE GENOMIC DNA]</scope>
    <source>
        <strain evidence="5 6">JCM 15933</strain>
    </source>
</reference>
<dbReference type="Pfam" id="PF07729">
    <property type="entry name" value="FCD"/>
    <property type="match status" value="1"/>
</dbReference>
<name>A0ABN1ZP59_9ACTN</name>
<dbReference type="InterPro" id="IPR011711">
    <property type="entry name" value="GntR_C"/>
</dbReference>
<dbReference type="Gene3D" id="1.20.120.530">
    <property type="entry name" value="GntR ligand-binding domain-like"/>
    <property type="match status" value="1"/>
</dbReference>
<dbReference type="Pfam" id="PF00392">
    <property type="entry name" value="GntR"/>
    <property type="match status" value="1"/>
</dbReference>
<protein>
    <submittedName>
        <fullName evidence="5">FadR/GntR family transcriptional regulator</fullName>
    </submittedName>
</protein>
<dbReference type="PANTHER" id="PTHR43537:SF5">
    <property type="entry name" value="UXU OPERON TRANSCRIPTIONAL REGULATOR"/>
    <property type="match status" value="1"/>
</dbReference>
<dbReference type="CDD" id="cd07377">
    <property type="entry name" value="WHTH_GntR"/>
    <property type="match status" value="1"/>
</dbReference>
<evidence type="ECO:0000313" key="5">
    <source>
        <dbReference type="EMBL" id="GAA1501718.1"/>
    </source>
</evidence>
<dbReference type="RefSeq" id="WP_344500286.1">
    <property type="nucleotide sequence ID" value="NZ_BAAAQD010000001.1"/>
</dbReference>
<dbReference type="PANTHER" id="PTHR43537">
    <property type="entry name" value="TRANSCRIPTIONAL REGULATOR, GNTR FAMILY"/>
    <property type="match status" value="1"/>
</dbReference>
<dbReference type="Proteomes" id="UP001501470">
    <property type="component" value="Unassembled WGS sequence"/>
</dbReference>